<evidence type="ECO:0000256" key="1">
    <source>
        <dbReference type="SAM" id="Phobius"/>
    </source>
</evidence>
<keyword evidence="1" id="KW-0472">Membrane</keyword>
<dbReference type="RefSeq" id="WP_271088278.1">
    <property type="nucleotide sequence ID" value="NZ_JAPJZH010000002.1"/>
</dbReference>
<keyword evidence="3" id="KW-1185">Reference proteome</keyword>
<reference evidence="2" key="1">
    <citation type="submission" date="2022-11" db="EMBL/GenBank/DDBJ databases">
        <title>Hoeflea poritis sp. nov., isolated from scleractinian coral Porites lutea.</title>
        <authorList>
            <person name="Zhang G."/>
            <person name="Wei Q."/>
            <person name="Cai L."/>
        </authorList>
    </citation>
    <scope>NUCLEOTIDE SEQUENCE</scope>
    <source>
        <strain evidence="2">E7-10</strain>
    </source>
</reference>
<sequence>MTAIFGVAALIALATAISILTVAAFTCTRQMADELFEKEIKTVPIDLDGNVVLQEQFIHDSDKAQQARETIEKLPTSLRKFYFIPCSGVLLVVAIVFNIKFDIENGTFSTFGDIPLDFAIFIGESLYHIFLLTIGVYLIYTSIIIYYIIRVADPFFQTFDKRKIT</sequence>
<dbReference type="EMBL" id="JAPJZH010000002">
    <property type="protein sequence ID" value="MDA4844751.1"/>
    <property type="molecule type" value="Genomic_DNA"/>
</dbReference>
<name>A0ABT4VJA0_9HYPH</name>
<evidence type="ECO:0000313" key="3">
    <source>
        <dbReference type="Proteomes" id="UP001148313"/>
    </source>
</evidence>
<accession>A0ABT4VJA0</accession>
<comment type="caution">
    <text evidence="2">The sequence shown here is derived from an EMBL/GenBank/DDBJ whole genome shotgun (WGS) entry which is preliminary data.</text>
</comment>
<keyword evidence="1" id="KW-1133">Transmembrane helix</keyword>
<protein>
    <submittedName>
        <fullName evidence="2">Uncharacterized protein</fullName>
    </submittedName>
</protein>
<feature type="transmembrane region" description="Helical" evidence="1">
    <location>
        <begin position="6"/>
        <end position="28"/>
    </location>
</feature>
<gene>
    <name evidence="2" type="ORF">OOZ53_05285</name>
</gene>
<proteinExistence type="predicted"/>
<feature type="transmembrane region" description="Helical" evidence="1">
    <location>
        <begin position="81"/>
        <end position="99"/>
    </location>
</feature>
<keyword evidence="1" id="KW-0812">Transmembrane</keyword>
<evidence type="ECO:0000313" key="2">
    <source>
        <dbReference type="EMBL" id="MDA4844751.1"/>
    </source>
</evidence>
<dbReference type="Proteomes" id="UP001148313">
    <property type="component" value="Unassembled WGS sequence"/>
</dbReference>
<organism evidence="2 3">
    <name type="scientific">Hoeflea poritis</name>
    <dbReference type="NCBI Taxonomy" id="2993659"/>
    <lineage>
        <taxon>Bacteria</taxon>
        <taxon>Pseudomonadati</taxon>
        <taxon>Pseudomonadota</taxon>
        <taxon>Alphaproteobacteria</taxon>
        <taxon>Hyphomicrobiales</taxon>
        <taxon>Rhizobiaceae</taxon>
        <taxon>Hoeflea</taxon>
    </lineage>
</organism>
<feature type="transmembrane region" description="Helical" evidence="1">
    <location>
        <begin position="126"/>
        <end position="149"/>
    </location>
</feature>